<gene>
    <name evidence="2" type="ORF">GLAREA_04222</name>
</gene>
<sequence>MEASQSIPHPTPGKDPPPASSIPNEHTSAEQTDRTAKDAHVDGGPDEGESNAENGDKDRTAMPPPPRRTSNPKARLHIIPPPSHTSSSNRPLSADPEPHHGAHSEGLGLGSSTLRGALGGGKTTDRPEDFQPFFVLVDDSRTGDTVHPNEVHYLFADDEDGEGYTGKVVRSLRGGDDGEGAREERVVVIDVNDAGDGVTCVNCFSSDWQVLNASVEVAPTFDGGEGGKQAGGLMLRVEGVDADTFSGEGLVAGGSGEVGDEEMKALLEGFDQKMSIIRKLSKLEIAGKEDEVVETVDEGAAGKL</sequence>
<dbReference type="GeneID" id="19463277"/>
<protein>
    <submittedName>
        <fullName evidence="2">Uncharacterized protein</fullName>
    </submittedName>
</protein>
<organism evidence="2 3">
    <name type="scientific">Glarea lozoyensis (strain ATCC 20868 / MF5171)</name>
    <dbReference type="NCBI Taxonomy" id="1116229"/>
    <lineage>
        <taxon>Eukaryota</taxon>
        <taxon>Fungi</taxon>
        <taxon>Dikarya</taxon>
        <taxon>Ascomycota</taxon>
        <taxon>Pezizomycotina</taxon>
        <taxon>Leotiomycetes</taxon>
        <taxon>Helotiales</taxon>
        <taxon>Helotiaceae</taxon>
        <taxon>Glarea</taxon>
    </lineage>
</organism>
<dbReference type="EMBL" id="KE145369">
    <property type="protein sequence ID" value="EPE27431.1"/>
    <property type="molecule type" value="Genomic_DNA"/>
</dbReference>
<accession>S3D5Q6</accession>
<dbReference type="AlphaFoldDB" id="S3D5Q6"/>
<dbReference type="eggNOG" id="ENOG502SFYT">
    <property type="taxonomic scope" value="Eukaryota"/>
</dbReference>
<feature type="compositionally biased region" description="Basic and acidic residues" evidence="1">
    <location>
        <begin position="27"/>
        <end position="43"/>
    </location>
</feature>
<keyword evidence="3" id="KW-1185">Reference proteome</keyword>
<dbReference type="RefSeq" id="XP_008084790.1">
    <property type="nucleotide sequence ID" value="XM_008086599.1"/>
</dbReference>
<name>S3D5Q6_GLAL2</name>
<evidence type="ECO:0000313" key="3">
    <source>
        <dbReference type="Proteomes" id="UP000016922"/>
    </source>
</evidence>
<dbReference type="STRING" id="1116229.S3D5Q6"/>
<evidence type="ECO:0000313" key="2">
    <source>
        <dbReference type="EMBL" id="EPE27431.1"/>
    </source>
</evidence>
<dbReference type="KEGG" id="glz:GLAREA_04222"/>
<dbReference type="HOGENOM" id="CLU_915421_0_0_1"/>
<dbReference type="Gene3D" id="2.60.270.60">
    <property type="match status" value="1"/>
</dbReference>
<proteinExistence type="predicted"/>
<feature type="compositionally biased region" description="Pro residues" evidence="1">
    <location>
        <begin position="9"/>
        <end position="20"/>
    </location>
</feature>
<dbReference type="OrthoDB" id="1681166at2759"/>
<evidence type="ECO:0000256" key="1">
    <source>
        <dbReference type="SAM" id="MobiDB-lite"/>
    </source>
</evidence>
<dbReference type="Proteomes" id="UP000016922">
    <property type="component" value="Unassembled WGS sequence"/>
</dbReference>
<reference evidence="2 3" key="1">
    <citation type="journal article" date="2013" name="BMC Genomics">
        <title>Genomics-driven discovery of the pneumocandin biosynthetic gene cluster in the fungus Glarea lozoyensis.</title>
        <authorList>
            <person name="Chen L."/>
            <person name="Yue Q."/>
            <person name="Zhang X."/>
            <person name="Xiang M."/>
            <person name="Wang C."/>
            <person name="Li S."/>
            <person name="Che Y."/>
            <person name="Ortiz-Lopez F.J."/>
            <person name="Bills G.F."/>
            <person name="Liu X."/>
            <person name="An Z."/>
        </authorList>
    </citation>
    <scope>NUCLEOTIDE SEQUENCE [LARGE SCALE GENOMIC DNA]</scope>
    <source>
        <strain evidence="3">ATCC 20868 / MF5171</strain>
    </source>
</reference>
<feature type="region of interest" description="Disordered" evidence="1">
    <location>
        <begin position="1"/>
        <end position="128"/>
    </location>
</feature>